<protein>
    <submittedName>
        <fullName evidence="13">Methyl-accepting chemotaxis protein</fullName>
    </submittedName>
</protein>
<keyword evidence="6 10" id="KW-0472">Membrane</keyword>
<dbReference type="CDD" id="cd06225">
    <property type="entry name" value="HAMP"/>
    <property type="match status" value="1"/>
</dbReference>
<keyword evidence="5 10" id="KW-1133">Transmembrane helix</keyword>
<reference evidence="14" key="1">
    <citation type="submission" date="2015-03" db="EMBL/GenBank/DDBJ databases">
        <authorList>
            <person name="Nijsse Bart"/>
        </authorList>
    </citation>
    <scope>NUCLEOTIDE SEQUENCE [LARGE SCALE GENOMIC DNA]</scope>
</reference>
<evidence type="ECO:0000256" key="3">
    <source>
        <dbReference type="ARBA" id="ARBA00022500"/>
    </source>
</evidence>
<dbReference type="GO" id="GO:0006935">
    <property type="term" value="P:chemotaxis"/>
    <property type="evidence" value="ECO:0007669"/>
    <property type="project" value="UniProtKB-KW"/>
</dbReference>
<evidence type="ECO:0000256" key="1">
    <source>
        <dbReference type="ARBA" id="ARBA00004651"/>
    </source>
</evidence>
<dbReference type="InterPro" id="IPR004089">
    <property type="entry name" value="MCPsignal_dom"/>
</dbReference>
<dbReference type="InterPro" id="IPR033479">
    <property type="entry name" value="dCache_1"/>
</dbReference>
<dbReference type="SMART" id="SM00304">
    <property type="entry name" value="HAMP"/>
    <property type="match status" value="1"/>
</dbReference>
<dbReference type="AlphaFoldDB" id="A0A0U1L2D5"/>
<evidence type="ECO:0000313" key="13">
    <source>
        <dbReference type="EMBL" id="CQR73074.1"/>
    </source>
</evidence>
<dbReference type="SUPFAM" id="SSF103190">
    <property type="entry name" value="Sensory domain-like"/>
    <property type="match status" value="1"/>
</dbReference>
<feature type="transmembrane region" description="Helical" evidence="10">
    <location>
        <begin position="279"/>
        <end position="300"/>
    </location>
</feature>
<dbReference type="CDD" id="cd12912">
    <property type="entry name" value="PDC2_MCP_like"/>
    <property type="match status" value="1"/>
</dbReference>
<evidence type="ECO:0000313" key="14">
    <source>
        <dbReference type="Proteomes" id="UP000049855"/>
    </source>
</evidence>
<evidence type="ECO:0000256" key="6">
    <source>
        <dbReference type="ARBA" id="ARBA00023136"/>
    </source>
</evidence>
<evidence type="ECO:0000259" key="11">
    <source>
        <dbReference type="PROSITE" id="PS50111"/>
    </source>
</evidence>
<comment type="similarity">
    <text evidence="8">Belongs to the methyl-accepting chemotaxis (MCP) protein family.</text>
</comment>
<dbReference type="Gene3D" id="1.10.287.950">
    <property type="entry name" value="Methyl-accepting chemotaxis protein"/>
    <property type="match status" value="2"/>
</dbReference>
<feature type="domain" description="Methyl-accepting transducer" evidence="11">
    <location>
        <begin position="372"/>
        <end position="647"/>
    </location>
</feature>
<dbReference type="EMBL" id="CTRP01000012">
    <property type="protein sequence ID" value="CQR73074.1"/>
    <property type="molecule type" value="Genomic_DNA"/>
</dbReference>
<comment type="subcellular location">
    <subcellularLocation>
        <location evidence="1">Cell membrane</location>
        <topology evidence="1">Multi-pass membrane protein</topology>
    </subcellularLocation>
</comment>
<organism evidence="13 14">
    <name type="scientific">Sporomusa ovata</name>
    <dbReference type="NCBI Taxonomy" id="2378"/>
    <lineage>
        <taxon>Bacteria</taxon>
        <taxon>Bacillati</taxon>
        <taxon>Bacillota</taxon>
        <taxon>Negativicutes</taxon>
        <taxon>Selenomonadales</taxon>
        <taxon>Sporomusaceae</taxon>
        <taxon>Sporomusa</taxon>
    </lineage>
</organism>
<keyword evidence="3" id="KW-0145">Chemotaxis</keyword>
<dbReference type="GO" id="GO:0005886">
    <property type="term" value="C:plasma membrane"/>
    <property type="evidence" value="ECO:0007669"/>
    <property type="project" value="UniProtKB-SubCell"/>
</dbReference>
<dbReference type="InterPro" id="IPR029151">
    <property type="entry name" value="Sensor-like_sf"/>
</dbReference>
<dbReference type="Gene3D" id="1.10.8.500">
    <property type="entry name" value="HAMP domain in histidine kinase"/>
    <property type="match status" value="1"/>
</dbReference>
<evidence type="ECO:0000256" key="10">
    <source>
        <dbReference type="SAM" id="Phobius"/>
    </source>
</evidence>
<evidence type="ECO:0000256" key="2">
    <source>
        <dbReference type="ARBA" id="ARBA00022475"/>
    </source>
</evidence>
<sequence>MSIRTKMVLVFSVLSAIILLVASSAGYFFTKDRISENIEKQMTATINAHVNKLDGWLVSKMREVEITAGTIRAVGNSKVSAALLQGYKSMDKDLLDVYFASVDGKLVSGDGWVPPADFDPRTRIWYKDALKEKKTIFTVPYIDAETKQMGVSVALPCQLASGQILGVVSADILLPMLDENIKEINLDGQGYAFLVDKTGVILAHSYTDMVSSNLFESEKMQEISKEVKGILGKEHGIRYYRENGKDMLMVYKQIPSTQWTLCINVEQAIAFQPLTYMKWLFISITVVSILMVIAVTFLVARRITKPLDILTQQVELLAQGDLTVHATVSGNDEFSKLAGGFNKMVNDFRGMINDIHSSTAALQSSSSKLVDTASQVAANTQEMSATVSMISANVEQISAGAEENASSVEQVNHNVEAVDKMAGEVSTIAKDAVNASERVAEEVKQVSVLIEDVSQSISKVAAFAQEVAVSCKRSITITEEAKKRSCETNDIIRKLNSSSKQINSIVGIIRTVAEQTNMLALNATIEAAGAGEAGKGFAVVAREVKELSKRTTEEAGYIARQIEEMQSDMNEAIAVVGKITEVIDETMDITQAIASAVSEQSPQGDYVIEAVATEMNKRTTISKEVAVIATKSAHVAQTAVEAAKNVDDMFHTTADIYKMADDVAKKTEEMALMMNNISYATQEMARGNQDIAQSIQETDKAVADTAMKASTVSECAFDAENMANQLKALVDKFKV</sequence>
<evidence type="ECO:0000259" key="12">
    <source>
        <dbReference type="PROSITE" id="PS50885"/>
    </source>
</evidence>
<dbReference type="PROSITE" id="PS50111">
    <property type="entry name" value="CHEMOTAXIS_TRANSDUC_2"/>
    <property type="match status" value="1"/>
</dbReference>
<proteinExistence type="inferred from homology"/>
<name>A0A0U1L2D5_9FIRM</name>
<evidence type="ECO:0000256" key="7">
    <source>
        <dbReference type="ARBA" id="ARBA00023224"/>
    </source>
</evidence>
<evidence type="ECO:0000256" key="5">
    <source>
        <dbReference type="ARBA" id="ARBA00022989"/>
    </source>
</evidence>
<dbReference type="SMART" id="SM00283">
    <property type="entry name" value="MA"/>
    <property type="match status" value="1"/>
</dbReference>
<gene>
    <name evidence="13" type="ORF">SpAn4DRAFT_2306</name>
</gene>
<keyword evidence="2" id="KW-1003">Cell membrane</keyword>
<keyword evidence="4 10" id="KW-0812">Transmembrane</keyword>
<evidence type="ECO:0000256" key="9">
    <source>
        <dbReference type="PROSITE-ProRule" id="PRU00284"/>
    </source>
</evidence>
<keyword evidence="14" id="KW-1185">Reference proteome</keyword>
<dbReference type="PANTHER" id="PTHR32089:SF112">
    <property type="entry name" value="LYSOZYME-LIKE PROTEIN-RELATED"/>
    <property type="match status" value="1"/>
</dbReference>
<dbReference type="InterPro" id="IPR003660">
    <property type="entry name" value="HAMP_dom"/>
</dbReference>
<evidence type="ECO:0000256" key="4">
    <source>
        <dbReference type="ARBA" id="ARBA00022692"/>
    </source>
</evidence>
<dbReference type="PANTHER" id="PTHR32089">
    <property type="entry name" value="METHYL-ACCEPTING CHEMOTAXIS PROTEIN MCPB"/>
    <property type="match status" value="1"/>
</dbReference>
<keyword evidence="7 9" id="KW-0807">Transducer</keyword>
<dbReference type="GO" id="GO:0007165">
    <property type="term" value="P:signal transduction"/>
    <property type="evidence" value="ECO:0007669"/>
    <property type="project" value="UniProtKB-KW"/>
</dbReference>
<dbReference type="Pfam" id="PF00672">
    <property type="entry name" value="HAMP"/>
    <property type="match status" value="1"/>
</dbReference>
<accession>A0A0U1L2D5</accession>
<dbReference type="SUPFAM" id="SSF58104">
    <property type="entry name" value="Methyl-accepting chemotaxis protein (MCP) signaling domain"/>
    <property type="match status" value="3"/>
</dbReference>
<dbReference type="Proteomes" id="UP000049855">
    <property type="component" value="Unassembled WGS sequence"/>
</dbReference>
<feature type="domain" description="HAMP" evidence="12">
    <location>
        <begin position="301"/>
        <end position="353"/>
    </location>
</feature>
<dbReference type="Pfam" id="PF02743">
    <property type="entry name" value="dCache_1"/>
    <property type="match status" value="1"/>
</dbReference>
<dbReference type="PROSITE" id="PS50885">
    <property type="entry name" value="HAMP"/>
    <property type="match status" value="1"/>
</dbReference>
<dbReference type="Pfam" id="PF00015">
    <property type="entry name" value="MCPsignal"/>
    <property type="match status" value="1"/>
</dbReference>
<dbReference type="Gene3D" id="3.30.450.20">
    <property type="entry name" value="PAS domain"/>
    <property type="match status" value="2"/>
</dbReference>
<dbReference type="CDD" id="cd18773">
    <property type="entry name" value="PDC1_HK_sensor"/>
    <property type="match status" value="1"/>
</dbReference>
<evidence type="ECO:0000256" key="8">
    <source>
        <dbReference type="ARBA" id="ARBA00029447"/>
    </source>
</evidence>
<dbReference type="RefSeq" id="WP_021167882.1">
    <property type="nucleotide sequence ID" value="NZ_CTRP01000012.1"/>
</dbReference>